<dbReference type="EMBL" id="FNBL01000003">
    <property type="protein sequence ID" value="SDF29067.1"/>
    <property type="molecule type" value="Genomic_DNA"/>
</dbReference>
<dbReference type="Proteomes" id="UP000182284">
    <property type="component" value="Unassembled WGS sequence"/>
</dbReference>
<name>A0A1G7JVV1_9RHOB</name>
<dbReference type="RefSeq" id="WP_074643076.1">
    <property type="nucleotide sequence ID" value="NZ_FNBL01000003.1"/>
</dbReference>
<evidence type="ECO:0000313" key="1">
    <source>
        <dbReference type="EMBL" id="SDF29067.1"/>
    </source>
</evidence>
<sequence length="97" mass="11135">MYVILTTKPDEFRTVMGDGVVSIESYDYIFYGRKRANFTIAEIVDADRITIVEDEPPHIVNKVPCKMFESFDTIEEARAELNVLTHFGSMDIELRAV</sequence>
<gene>
    <name evidence="1" type="ORF">SAMN04488117_103232</name>
</gene>
<evidence type="ECO:0000313" key="2">
    <source>
        <dbReference type="Proteomes" id="UP000182284"/>
    </source>
</evidence>
<accession>A0A1G7JVV1</accession>
<dbReference type="OrthoDB" id="8235668at2"/>
<dbReference type="AlphaFoldDB" id="A0A1G7JVV1"/>
<protein>
    <submittedName>
        <fullName evidence="1">Uncharacterized protein</fullName>
    </submittedName>
</protein>
<proteinExistence type="predicted"/>
<reference evidence="1 2" key="1">
    <citation type="submission" date="2016-10" db="EMBL/GenBank/DDBJ databases">
        <authorList>
            <person name="de Groot N.N."/>
        </authorList>
    </citation>
    <scope>NUCLEOTIDE SEQUENCE [LARGE SCALE GENOMIC DNA]</scope>
    <source>
        <strain evidence="1 2">DSM 27375</strain>
    </source>
</reference>
<organism evidence="1 2">
    <name type="scientific">Celeribacter baekdonensis</name>
    <dbReference type="NCBI Taxonomy" id="875171"/>
    <lineage>
        <taxon>Bacteria</taxon>
        <taxon>Pseudomonadati</taxon>
        <taxon>Pseudomonadota</taxon>
        <taxon>Alphaproteobacteria</taxon>
        <taxon>Rhodobacterales</taxon>
        <taxon>Roseobacteraceae</taxon>
        <taxon>Celeribacter</taxon>
    </lineage>
</organism>